<evidence type="ECO:0000313" key="10">
    <source>
        <dbReference type="Proteomes" id="UP000005089"/>
    </source>
</evidence>
<dbReference type="GeneID" id="77134620"/>
<proteinExistence type="inferred from homology"/>
<feature type="transmembrane region" description="Helical" evidence="8">
    <location>
        <begin position="30"/>
        <end position="52"/>
    </location>
</feature>
<keyword evidence="5" id="KW-0862">Zinc</keyword>
<evidence type="ECO:0000256" key="6">
    <source>
        <dbReference type="ARBA" id="ARBA00022989"/>
    </source>
</evidence>
<dbReference type="GO" id="GO:0005385">
    <property type="term" value="F:zinc ion transmembrane transporter activity"/>
    <property type="evidence" value="ECO:0007669"/>
    <property type="project" value="TreeGrafter"/>
</dbReference>
<organism evidence="9 10">
    <name type="scientific">Oxalobacter formigenes OXCC13</name>
    <dbReference type="NCBI Taxonomy" id="556269"/>
    <lineage>
        <taxon>Bacteria</taxon>
        <taxon>Pseudomonadati</taxon>
        <taxon>Pseudomonadota</taxon>
        <taxon>Betaproteobacteria</taxon>
        <taxon>Burkholderiales</taxon>
        <taxon>Oxalobacteraceae</taxon>
        <taxon>Oxalobacter</taxon>
    </lineage>
</organism>
<dbReference type="AlphaFoldDB" id="C3XAY6"/>
<comment type="similarity">
    <text evidence="2">Belongs to the ZIP transporter (TC 2.A.5) family.</text>
</comment>
<feature type="transmembrane region" description="Helical" evidence="8">
    <location>
        <begin position="263"/>
        <end position="285"/>
    </location>
</feature>
<keyword evidence="3" id="KW-1003">Cell membrane</keyword>
<evidence type="ECO:0000256" key="7">
    <source>
        <dbReference type="ARBA" id="ARBA00023136"/>
    </source>
</evidence>
<protein>
    <submittedName>
        <fullName evidence="9">Metal cation transporter, ZIP family</fullName>
    </submittedName>
</protein>
<accession>C3XAY6</accession>
<name>C3XAY6_OXAFO</name>
<feature type="transmembrane region" description="Helical" evidence="8">
    <location>
        <begin position="297"/>
        <end position="315"/>
    </location>
</feature>
<dbReference type="EMBL" id="GG658170">
    <property type="protein sequence ID" value="EEO30362.1"/>
    <property type="molecule type" value="Genomic_DNA"/>
</dbReference>
<evidence type="ECO:0000256" key="3">
    <source>
        <dbReference type="ARBA" id="ARBA00022475"/>
    </source>
</evidence>
<gene>
    <name evidence="9" type="ORF">OFBG_01390</name>
</gene>
<evidence type="ECO:0000256" key="2">
    <source>
        <dbReference type="ARBA" id="ARBA00006939"/>
    </source>
</evidence>
<dbReference type="Pfam" id="PF02535">
    <property type="entry name" value="Zip"/>
    <property type="match status" value="1"/>
</dbReference>
<sequence length="316" mass="33091">MSVPEHTHEAKTPVALSWWNSCLHYSRRHWFYAAFLALASLTILILFIQSLFDVASNGVSLAMQYAFIGGLGGFAGTALGAVPALVVRKLPTKVEDTMLGFAAGMMMAASAFSLLLPGLAAGMEMTSSKVFGSGVVVFGMACGVILMLSLDKFTPHEHETIGSFGPGNERFNKVWLFVFAISLHNLPEGMAIGVGFSHADMAIGLPLTIAIILQDIPEGLAVALALRSAGVSRLRAVLIAAASGLFEPLGALLGVSLSSGMALSYPIGLGFAAGAMLFVVSHEVIPETHRNGHQTPATVGLMVGFALMMVLDTTLG</sequence>
<keyword evidence="10" id="KW-1185">Reference proteome</keyword>
<feature type="transmembrane region" description="Helical" evidence="8">
    <location>
        <begin position="236"/>
        <end position="257"/>
    </location>
</feature>
<dbReference type="HOGENOM" id="CLU_015114_1_2_4"/>
<feature type="transmembrane region" description="Helical" evidence="8">
    <location>
        <begin position="174"/>
        <end position="196"/>
    </location>
</feature>
<dbReference type="PANTHER" id="PTHR11040">
    <property type="entry name" value="ZINC/IRON TRANSPORTER"/>
    <property type="match status" value="1"/>
</dbReference>
<dbReference type="GO" id="GO:0005886">
    <property type="term" value="C:plasma membrane"/>
    <property type="evidence" value="ECO:0007669"/>
    <property type="project" value="UniProtKB-SubCell"/>
</dbReference>
<reference evidence="9 10" key="1">
    <citation type="submission" date="2009-02" db="EMBL/GenBank/DDBJ databases">
        <title>The Genome Sequence of Oxalobacter formigenes OXCC13.</title>
        <authorList>
            <consortium name="The Broad Institute Genome Sequencing Platform"/>
            <person name="Ward D."/>
            <person name="Young S.K."/>
            <person name="Kodira C.D."/>
            <person name="Zeng Q."/>
            <person name="Koehrsen M."/>
            <person name="Alvarado L."/>
            <person name="Berlin A."/>
            <person name="Borenstein D."/>
            <person name="Chen Z."/>
            <person name="Engels R."/>
            <person name="Freedman E."/>
            <person name="Gellesch M."/>
            <person name="Goldberg J."/>
            <person name="Griggs A."/>
            <person name="Gujja S."/>
            <person name="Heiman D."/>
            <person name="Hepburn T."/>
            <person name="Howarth C."/>
            <person name="Jen D."/>
            <person name="Larson L."/>
            <person name="Lewis B."/>
            <person name="Mehta T."/>
            <person name="Park D."/>
            <person name="Pearson M."/>
            <person name="Roberts A."/>
            <person name="Saif S."/>
            <person name="Shea T."/>
            <person name="Shenoy N."/>
            <person name="Sisk P."/>
            <person name="Stolte C."/>
            <person name="Sykes S."/>
            <person name="Walk T."/>
            <person name="White J."/>
            <person name="Yandava C."/>
            <person name="Allison M.J."/>
            <person name="Lander E."/>
            <person name="Nusbaum C."/>
            <person name="Galagan J."/>
            <person name="Birren B."/>
        </authorList>
    </citation>
    <scope>NUCLEOTIDE SEQUENCE [LARGE SCALE GENOMIC DNA]</scope>
    <source>
        <strain evidence="9 10">OXCC13</strain>
    </source>
</reference>
<evidence type="ECO:0000256" key="1">
    <source>
        <dbReference type="ARBA" id="ARBA00004651"/>
    </source>
</evidence>
<dbReference type="PANTHER" id="PTHR11040:SF211">
    <property type="entry name" value="ZINC TRANSPORTER ZIP11"/>
    <property type="match status" value="1"/>
</dbReference>
<feature type="transmembrane region" description="Helical" evidence="8">
    <location>
        <begin position="202"/>
        <end position="224"/>
    </location>
</feature>
<evidence type="ECO:0000313" key="9">
    <source>
        <dbReference type="EMBL" id="EEO30362.1"/>
    </source>
</evidence>
<dbReference type="RefSeq" id="WP_005881453.1">
    <property type="nucleotide sequence ID" value="NZ_CP019430.1"/>
</dbReference>
<dbReference type="eggNOG" id="COG0428">
    <property type="taxonomic scope" value="Bacteria"/>
</dbReference>
<dbReference type="InterPro" id="IPR003689">
    <property type="entry name" value="ZIP"/>
</dbReference>
<evidence type="ECO:0000256" key="8">
    <source>
        <dbReference type="SAM" id="Phobius"/>
    </source>
</evidence>
<dbReference type="OrthoDB" id="9787346at2"/>
<feature type="transmembrane region" description="Helical" evidence="8">
    <location>
        <begin position="64"/>
        <end position="87"/>
    </location>
</feature>
<feature type="transmembrane region" description="Helical" evidence="8">
    <location>
        <begin position="131"/>
        <end position="153"/>
    </location>
</feature>
<comment type="subcellular location">
    <subcellularLocation>
        <location evidence="1">Cell membrane</location>
        <topology evidence="1">Multi-pass membrane protein</topology>
    </subcellularLocation>
</comment>
<keyword evidence="4 8" id="KW-0812">Transmembrane</keyword>
<keyword evidence="7 8" id="KW-0472">Membrane</keyword>
<evidence type="ECO:0000256" key="4">
    <source>
        <dbReference type="ARBA" id="ARBA00022692"/>
    </source>
</evidence>
<dbReference type="Proteomes" id="UP000005089">
    <property type="component" value="Unassembled WGS sequence"/>
</dbReference>
<evidence type="ECO:0000256" key="5">
    <source>
        <dbReference type="ARBA" id="ARBA00022833"/>
    </source>
</evidence>
<dbReference type="STRING" id="847.BRW83_0718"/>
<feature type="transmembrane region" description="Helical" evidence="8">
    <location>
        <begin position="99"/>
        <end position="119"/>
    </location>
</feature>
<keyword evidence="6 8" id="KW-1133">Transmembrane helix</keyword>